<dbReference type="InterPro" id="IPR032742">
    <property type="entry name" value="Iec3_N"/>
</dbReference>
<evidence type="ECO:0000259" key="2">
    <source>
        <dbReference type="Pfam" id="PF14612"/>
    </source>
</evidence>
<gene>
    <name evidence="3" type="ORF">K470DRAFT_260937</name>
</gene>
<dbReference type="GO" id="GO:0006338">
    <property type="term" value="P:chromatin remodeling"/>
    <property type="evidence" value="ECO:0007669"/>
    <property type="project" value="InterPro"/>
</dbReference>
<protein>
    <recommendedName>
        <fullName evidence="2">INO80 complex subunit 3 N-terminal domain-containing protein</fullName>
    </recommendedName>
</protein>
<feature type="compositionally biased region" description="Basic and acidic residues" evidence="1">
    <location>
        <begin position="222"/>
        <end position="234"/>
    </location>
</feature>
<accession>A0A6A7BR13</accession>
<evidence type="ECO:0000313" key="3">
    <source>
        <dbReference type="EMBL" id="KAF2857327.1"/>
    </source>
</evidence>
<dbReference type="OrthoDB" id="4095124at2759"/>
<proteinExistence type="predicted"/>
<dbReference type="AlphaFoldDB" id="A0A6A7BR13"/>
<feature type="compositionally biased region" description="Basic residues" evidence="1">
    <location>
        <begin position="249"/>
        <end position="258"/>
    </location>
</feature>
<evidence type="ECO:0000256" key="1">
    <source>
        <dbReference type="SAM" id="MobiDB-lite"/>
    </source>
</evidence>
<dbReference type="Proteomes" id="UP000799421">
    <property type="component" value="Unassembled WGS sequence"/>
</dbReference>
<evidence type="ECO:0000313" key="4">
    <source>
        <dbReference type="Proteomes" id="UP000799421"/>
    </source>
</evidence>
<reference evidence="3" key="1">
    <citation type="journal article" date="2020" name="Stud. Mycol.">
        <title>101 Dothideomycetes genomes: a test case for predicting lifestyles and emergence of pathogens.</title>
        <authorList>
            <person name="Haridas S."/>
            <person name="Albert R."/>
            <person name="Binder M."/>
            <person name="Bloem J."/>
            <person name="Labutti K."/>
            <person name="Salamov A."/>
            <person name="Andreopoulos B."/>
            <person name="Baker S."/>
            <person name="Barry K."/>
            <person name="Bills G."/>
            <person name="Bluhm B."/>
            <person name="Cannon C."/>
            <person name="Castanera R."/>
            <person name="Culley D."/>
            <person name="Daum C."/>
            <person name="Ezra D."/>
            <person name="Gonzalez J."/>
            <person name="Henrissat B."/>
            <person name="Kuo A."/>
            <person name="Liang C."/>
            <person name="Lipzen A."/>
            <person name="Lutzoni F."/>
            <person name="Magnuson J."/>
            <person name="Mondo S."/>
            <person name="Nolan M."/>
            <person name="Ohm R."/>
            <person name="Pangilinan J."/>
            <person name="Park H.-J."/>
            <person name="Ramirez L."/>
            <person name="Alfaro M."/>
            <person name="Sun H."/>
            <person name="Tritt A."/>
            <person name="Yoshinaga Y."/>
            <person name="Zwiers L.-H."/>
            <person name="Turgeon B."/>
            <person name="Goodwin S."/>
            <person name="Spatafora J."/>
            <person name="Crous P."/>
            <person name="Grigoriev I."/>
        </authorList>
    </citation>
    <scope>NUCLEOTIDE SEQUENCE</scope>
    <source>
        <strain evidence="3">CBS 480.64</strain>
    </source>
</reference>
<sequence>MGGKSLASVTGRPPYKSWRKAYRKTRARFEVLAEQNKRLFKTEMKLDSTAKRLREDLDALREIALEINDSTPGGIDVRRGRAPQIWPDGEQHAPAGEMLEDFAASYNFVLPRVPRRADGTIDEAALPEDLQVKDNPRWFSTEQEAEHLAKLDNGVVDDEDRHLAEMTPRELERVAELLNPLSQHNWLKAHRRLDGNVQEEQVAILAPQIKKSAKAKVAKGSPARDAHDENDHQHPPTQKKRPKEEKKTAAKKGGKRKRAGTEDGHEE</sequence>
<dbReference type="EMBL" id="MU006050">
    <property type="protein sequence ID" value="KAF2857327.1"/>
    <property type="molecule type" value="Genomic_DNA"/>
</dbReference>
<keyword evidence="4" id="KW-1185">Reference proteome</keyword>
<dbReference type="GO" id="GO:0031011">
    <property type="term" value="C:Ino80 complex"/>
    <property type="evidence" value="ECO:0007669"/>
    <property type="project" value="InterPro"/>
</dbReference>
<organism evidence="3 4">
    <name type="scientific">Piedraia hortae CBS 480.64</name>
    <dbReference type="NCBI Taxonomy" id="1314780"/>
    <lineage>
        <taxon>Eukaryota</taxon>
        <taxon>Fungi</taxon>
        <taxon>Dikarya</taxon>
        <taxon>Ascomycota</taxon>
        <taxon>Pezizomycotina</taxon>
        <taxon>Dothideomycetes</taxon>
        <taxon>Dothideomycetidae</taxon>
        <taxon>Capnodiales</taxon>
        <taxon>Piedraiaceae</taxon>
        <taxon>Piedraia</taxon>
    </lineage>
</organism>
<dbReference type="Pfam" id="PF14612">
    <property type="entry name" value="Ino80_Iec3"/>
    <property type="match status" value="1"/>
</dbReference>
<name>A0A6A7BR13_9PEZI</name>
<feature type="region of interest" description="Disordered" evidence="1">
    <location>
        <begin position="206"/>
        <end position="267"/>
    </location>
</feature>
<feature type="domain" description="INO80 complex subunit 3 N-terminal" evidence="2">
    <location>
        <begin position="16"/>
        <end position="71"/>
    </location>
</feature>